<keyword evidence="1" id="KW-0732">Signal</keyword>
<name>A0AA39PQH2_9AGAR</name>
<dbReference type="EMBL" id="JAUEPR010000002">
    <property type="protein sequence ID" value="KAK0488658.1"/>
    <property type="molecule type" value="Genomic_DNA"/>
</dbReference>
<gene>
    <name evidence="2" type="ORF">IW261DRAFT_364132</name>
</gene>
<proteinExistence type="predicted"/>
<evidence type="ECO:0000256" key="1">
    <source>
        <dbReference type="SAM" id="SignalP"/>
    </source>
</evidence>
<feature type="signal peptide" evidence="1">
    <location>
        <begin position="1"/>
        <end position="21"/>
    </location>
</feature>
<organism evidence="2 3">
    <name type="scientific">Armillaria novae-zelandiae</name>
    <dbReference type="NCBI Taxonomy" id="153914"/>
    <lineage>
        <taxon>Eukaryota</taxon>
        <taxon>Fungi</taxon>
        <taxon>Dikarya</taxon>
        <taxon>Basidiomycota</taxon>
        <taxon>Agaricomycotina</taxon>
        <taxon>Agaricomycetes</taxon>
        <taxon>Agaricomycetidae</taxon>
        <taxon>Agaricales</taxon>
        <taxon>Marasmiineae</taxon>
        <taxon>Physalacriaceae</taxon>
        <taxon>Armillaria</taxon>
    </lineage>
</organism>
<comment type="caution">
    <text evidence="2">The sequence shown here is derived from an EMBL/GenBank/DDBJ whole genome shotgun (WGS) entry which is preliminary data.</text>
</comment>
<feature type="chain" id="PRO_5041261863" evidence="1">
    <location>
        <begin position="22"/>
        <end position="207"/>
    </location>
</feature>
<evidence type="ECO:0000313" key="3">
    <source>
        <dbReference type="Proteomes" id="UP001175227"/>
    </source>
</evidence>
<evidence type="ECO:0000313" key="2">
    <source>
        <dbReference type="EMBL" id="KAK0488658.1"/>
    </source>
</evidence>
<keyword evidence="3" id="KW-1185">Reference proteome</keyword>
<dbReference type="Proteomes" id="UP001175227">
    <property type="component" value="Unassembled WGS sequence"/>
</dbReference>
<dbReference type="AlphaFoldDB" id="A0AA39PQH2"/>
<accession>A0AA39PQH2</accession>
<sequence length="207" mass="22546">MIFNVNAAAVAALALTMAVHAAPSPVVGLSILPDCDNDRNGHHNPSLADVSLSHGDDCDEKCRTKHSVVNAEVLNHSGDDCDEKSHGVINAEVLDHSDNHNSHKCNDCNDCKDEIRSAGRVLFQILEESHSVLKQVVRVAHMTERCSPEEAASKCGDDCNGFIGSSDGLSGFDLFFFGKDDCLVPSEHDALLSKRMQEKLVQYHYEC</sequence>
<reference evidence="2" key="1">
    <citation type="submission" date="2023-06" db="EMBL/GenBank/DDBJ databases">
        <authorList>
            <consortium name="Lawrence Berkeley National Laboratory"/>
            <person name="Ahrendt S."/>
            <person name="Sahu N."/>
            <person name="Indic B."/>
            <person name="Wong-Bajracharya J."/>
            <person name="Merenyi Z."/>
            <person name="Ke H.-M."/>
            <person name="Monk M."/>
            <person name="Kocsube S."/>
            <person name="Drula E."/>
            <person name="Lipzen A."/>
            <person name="Balint B."/>
            <person name="Henrissat B."/>
            <person name="Andreopoulos B."/>
            <person name="Martin F.M."/>
            <person name="Harder C.B."/>
            <person name="Rigling D."/>
            <person name="Ford K.L."/>
            <person name="Foster G.D."/>
            <person name="Pangilinan J."/>
            <person name="Papanicolaou A."/>
            <person name="Barry K."/>
            <person name="LaButti K."/>
            <person name="Viragh M."/>
            <person name="Koriabine M."/>
            <person name="Yan M."/>
            <person name="Riley R."/>
            <person name="Champramary S."/>
            <person name="Plett K.L."/>
            <person name="Tsai I.J."/>
            <person name="Slot J."/>
            <person name="Sipos G."/>
            <person name="Plett J."/>
            <person name="Nagy L.G."/>
            <person name="Grigoriev I.V."/>
        </authorList>
    </citation>
    <scope>NUCLEOTIDE SEQUENCE</scope>
    <source>
        <strain evidence="2">ICMP 16352</strain>
    </source>
</reference>
<protein>
    <submittedName>
        <fullName evidence="2">Uncharacterized protein</fullName>
    </submittedName>
</protein>